<organism evidence="4 5">
    <name type="scientific">Pedococcus aerophilus</name>
    <dbReference type="NCBI Taxonomy" id="436356"/>
    <lineage>
        <taxon>Bacteria</taxon>
        <taxon>Bacillati</taxon>
        <taxon>Actinomycetota</taxon>
        <taxon>Actinomycetes</taxon>
        <taxon>Micrococcales</taxon>
        <taxon>Intrasporangiaceae</taxon>
        <taxon>Pedococcus</taxon>
    </lineage>
</organism>
<dbReference type="Gene3D" id="3.30.43.10">
    <property type="entry name" value="Uridine Diphospho-n-acetylenolpyruvylglucosamine Reductase, domain 2"/>
    <property type="match status" value="1"/>
</dbReference>
<dbReference type="InterPro" id="IPR005107">
    <property type="entry name" value="CO_DH_flav_C"/>
</dbReference>
<dbReference type="Gene3D" id="3.30.390.50">
    <property type="entry name" value="CO dehydrogenase flavoprotein, C-terminal domain"/>
    <property type="match status" value="1"/>
</dbReference>
<evidence type="ECO:0000313" key="4">
    <source>
        <dbReference type="EMBL" id="GAA2737984.1"/>
    </source>
</evidence>
<dbReference type="InterPro" id="IPR016167">
    <property type="entry name" value="FAD-bd_PCMH_sub1"/>
</dbReference>
<proteinExistence type="predicted"/>
<gene>
    <name evidence="4" type="ORF">GCM10009867_27400</name>
</gene>
<evidence type="ECO:0000259" key="3">
    <source>
        <dbReference type="PROSITE" id="PS51387"/>
    </source>
</evidence>
<dbReference type="PROSITE" id="PS51387">
    <property type="entry name" value="FAD_PCMH"/>
    <property type="match status" value="1"/>
</dbReference>
<dbReference type="EMBL" id="BAAARN010000003">
    <property type="protein sequence ID" value="GAA2737984.1"/>
    <property type="molecule type" value="Genomic_DNA"/>
</dbReference>
<dbReference type="PANTHER" id="PTHR42659:SF1">
    <property type="entry name" value="OXIDOREDUCTASE"/>
    <property type="match status" value="1"/>
</dbReference>
<accession>A0ABN3UWQ0</accession>
<dbReference type="SUPFAM" id="SSF56176">
    <property type="entry name" value="FAD-binding/transporter-associated domain-like"/>
    <property type="match status" value="1"/>
</dbReference>
<comment type="caution">
    <text evidence="4">The sequence shown here is derived from an EMBL/GenBank/DDBJ whole genome shotgun (WGS) entry which is preliminary data.</text>
</comment>
<keyword evidence="5" id="KW-1185">Reference proteome</keyword>
<feature type="compositionally biased region" description="Low complexity" evidence="2">
    <location>
        <begin position="325"/>
        <end position="349"/>
    </location>
</feature>
<dbReference type="RefSeq" id="WP_344194369.1">
    <property type="nucleotide sequence ID" value="NZ_BAAARN010000003.1"/>
</dbReference>
<feature type="domain" description="FAD-binding PCMH-type" evidence="3">
    <location>
        <begin position="1"/>
        <end position="221"/>
    </location>
</feature>
<evidence type="ECO:0000256" key="1">
    <source>
        <dbReference type="ARBA" id="ARBA00023002"/>
    </source>
</evidence>
<evidence type="ECO:0000313" key="5">
    <source>
        <dbReference type="Proteomes" id="UP001501326"/>
    </source>
</evidence>
<name>A0ABN3UWQ0_9MICO</name>
<dbReference type="InterPro" id="IPR016166">
    <property type="entry name" value="FAD-bd_PCMH"/>
</dbReference>
<dbReference type="Pfam" id="PF00941">
    <property type="entry name" value="FAD_binding_5"/>
    <property type="match status" value="1"/>
</dbReference>
<dbReference type="Gene3D" id="3.30.465.10">
    <property type="match status" value="2"/>
</dbReference>
<dbReference type="Proteomes" id="UP001501326">
    <property type="component" value="Unassembled WGS sequence"/>
</dbReference>
<protein>
    <submittedName>
        <fullName evidence="4">Xanthine dehydrogenase family protein subunit M</fullName>
    </submittedName>
</protein>
<dbReference type="InterPro" id="IPR016169">
    <property type="entry name" value="FAD-bd_PCMH_sub2"/>
</dbReference>
<feature type="region of interest" description="Disordered" evidence="2">
    <location>
        <begin position="324"/>
        <end position="349"/>
    </location>
</feature>
<sequence length="349" mass="36901">MRAHTWERATDAASAVERVSSAPDAQFIAAGSNLVDHLKLGIARPDLLVDVSRLPLDQIDHSEAGVRIGANVRNSDLAADAGIRQGYAVLSRALLSGASGQIRNQATTAGNLLQRTRCVYFQDVTTPCNKREPGSGCSALEGYGRYNAILGASSDCVAVHPSDLAVSLAALDATVTVLGSEGEREVAFEDLHRLPGDHPERDTTLRHGDLVTGVFVPALPSGTRSTYTKVRDRASYAFALVSVAVVVRVADDGTLDDIRIAWGGASHKPWRARRAEDLLRGKEPSAENVRAALDAELAEAKTSADTAYKVPMLLRTTAMTLVQLTSPGSSPLPTSSTTSTTTSTEEASA</sequence>
<dbReference type="SUPFAM" id="SSF55447">
    <property type="entry name" value="CO dehydrogenase flavoprotein C-terminal domain-like"/>
    <property type="match status" value="1"/>
</dbReference>
<dbReference type="SMART" id="SM01092">
    <property type="entry name" value="CO_deh_flav_C"/>
    <property type="match status" value="1"/>
</dbReference>
<keyword evidence="1" id="KW-0560">Oxidoreductase</keyword>
<evidence type="ECO:0000256" key="2">
    <source>
        <dbReference type="SAM" id="MobiDB-lite"/>
    </source>
</evidence>
<reference evidence="4 5" key="1">
    <citation type="journal article" date="2019" name="Int. J. Syst. Evol. Microbiol.">
        <title>The Global Catalogue of Microorganisms (GCM) 10K type strain sequencing project: providing services to taxonomists for standard genome sequencing and annotation.</title>
        <authorList>
            <consortium name="The Broad Institute Genomics Platform"/>
            <consortium name="The Broad Institute Genome Sequencing Center for Infectious Disease"/>
            <person name="Wu L."/>
            <person name="Ma J."/>
        </authorList>
    </citation>
    <scope>NUCLEOTIDE SEQUENCE [LARGE SCALE GENOMIC DNA]</scope>
    <source>
        <strain evidence="4 5">JCM 16378</strain>
    </source>
</reference>
<dbReference type="InterPro" id="IPR051312">
    <property type="entry name" value="Diverse_Substr_Oxidored"/>
</dbReference>
<dbReference type="InterPro" id="IPR036318">
    <property type="entry name" value="FAD-bd_PCMH-like_sf"/>
</dbReference>
<dbReference type="InterPro" id="IPR002346">
    <property type="entry name" value="Mopterin_DH_FAD-bd"/>
</dbReference>
<dbReference type="PANTHER" id="PTHR42659">
    <property type="entry name" value="XANTHINE DEHYDROGENASE SUBUNIT C-RELATED"/>
    <property type="match status" value="1"/>
</dbReference>
<dbReference type="InterPro" id="IPR036683">
    <property type="entry name" value="CO_DH_flav_C_dom_sf"/>
</dbReference>
<dbReference type="Pfam" id="PF03450">
    <property type="entry name" value="CO_deh_flav_C"/>
    <property type="match status" value="1"/>
</dbReference>